<feature type="transmembrane region" description="Helical" evidence="5">
    <location>
        <begin position="471"/>
        <end position="491"/>
    </location>
</feature>
<feature type="transmembrane region" description="Helical" evidence="5">
    <location>
        <begin position="172"/>
        <end position="196"/>
    </location>
</feature>
<dbReference type="Gene3D" id="1.20.1740.10">
    <property type="entry name" value="Amino acid/polyamine transporter I"/>
    <property type="match status" value="1"/>
</dbReference>
<comment type="subcellular location">
    <subcellularLocation>
        <location evidence="1">Membrane</location>
        <topology evidence="1">Multi-pass membrane protein</topology>
    </subcellularLocation>
</comment>
<keyword evidence="2 5" id="KW-0812">Transmembrane</keyword>
<evidence type="ECO:0000313" key="7">
    <source>
        <dbReference type="Proteomes" id="UP000319516"/>
    </source>
</evidence>
<dbReference type="InterPro" id="IPR053153">
    <property type="entry name" value="APC_K+_Transporter"/>
</dbReference>
<gene>
    <name evidence="6" type="ORF">FB467_2605</name>
</gene>
<dbReference type="EMBL" id="VFOP01000001">
    <property type="protein sequence ID" value="TQL51459.1"/>
    <property type="molecule type" value="Genomic_DNA"/>
</dbReference>
<name>A0A542YTP3_9MICO</name>
<feature type="transmembrane region" description="Helical" evidence="5">
    <location>
        <begin position="216"/>
        <end position="239"/>
    </location>
</feature>
<dbReference type="Proteomes" id="UP000319516">
    <property type="component" value="Unassembled WGS sequence"/>
</dbReference>
<evidence type="ECO:0000256" key="5">
    <source>
        <dbReference type="SAM" id="Phobius"/>
    </source>
</evidence>
<dbReference type="OrthoDB" id="9759676at2"/>
<comment type="caution">
    <text evidence="6">The sequence shown here is derived from an EMBL/GenBank/DDBJ whole genome shotgun (WGS) entry which is preliminary data.</text>
</comment>
<keyword evidence="7" id="KW-1185">Reference proteome</keyword>
<dbReference type="PANTHER" id="PTHR47704">
    <property type="entry name" value="POTASSIUM TRANSPORTER KIMA"/>
    <property type="match status" value="1"/>
</dbReference>
<evidence type="ECO:0000256" key="3">
    <source>
        <dbReference type="ARBA" id="ARBA00022989"/>
    </source>
</evidence>
<dbReference type="AlphaFoldDB" id="A0A542YTP3"/>
<evidence type="ECO:0000256" key="1">
    <source>
        <dbReference type="ARBA" id="ARBA00004141"/>
    </source>
</evidence>
<proteinExistence type="predicted"/>
<evidence type="ECO:0000256" key="4">
    <source>
        <dbReference type="ARBA" id="ARBA00023136"/>
    </source>
</evidence>
<feature type="transmembrane region" description="Helical" evidence="5">
    <location>
        <begin position="375"/>
        <end position="397"/>
    </location>
</feature>
<dbReference type="InterPro" id="IPR002293">
    <property type="entry name" value="AA/rel_permease1"/>
</dbReference>
<sequence length="658" mass="71069">MESGRLVKRVLVGRALRTDRLHEELLPRRLGLPVFASDALSSVAYAPDEIVVTLALAGGVTALTHSWSVTVAVCVVMMLIIASYRQTVYAYPGGGGDYEVASTNLGPRAGLGVGAALMVDYVLTVAVSVSAGVQNAASALGFLRGFEPVAAAVLIGVLALSNLRGVRESGRALAVPVYAFLAAMAALIGVGFYQWATGSLHKAASAAYELVPADGYEALTAFGLGLLLLRAFSSGTVALTGVQGVANGVPALRKPRSRNAASILVMMAALSITILLSVIVLTRATGIQIAQNPQEQLRLDGVPVPDDLVQDTVLGQLSTTVFGADSLGLLLVSICTGVMLVVAANTAYNGFPVLASRLARDRFLPTDLVSRGRRLAFSNGILLLSAAALALVLLYRATVTDLIHMYVVGVFVSFTLSQLGMVRHWNRHLRTELSLHNRRAMIRSRAINLAGATCALTVLTVVVLTRFVHGAGVALLGIGLLWMVMTMVYNYHRSVDKDLALPPEGSDASQIVPSRVYALVYVPQLDRATMRALAYARASRPQELEAVTTDVLPERTLELQREWARRGLPVTLRTLESPYRESVRPVIDYVRRLHRDRPREVVVVYVAEYVSERWWVRWVRDRAEERLRRELLRTPGVMLVTVPWQGQATAQGAGAGRR</sequence>
<keyword evidence="4 5" id="KW-0472">Membrane</keyword>
<feature type="transmembrane region" description="Helical" evidence="5">
    <location>
        <begin position="446"/>
        <end position="465"/>
    </location>
</feature>
<accession>A0A542YTP3</accession>
<feature type="transmembrane region" description="Helical" evidence="5">
    <location>
        <begin position="139"/>
        <end position="160"/>
    </location>
</feature>
<evidence type="ECO:0000313" key="6">
    <source>
        <dbReference type="EMBL" id="TQL51459.1"/>
    </source>
</evidence>
<dbReference type="GO" id="GO:0022857">
    <property type="term" value="F:transmembrane transporter activity"/>
    <property type="evidence" value="ECO:0007669"/>
    <property type="project" value="InterPro"/>
</dbReference>
<organism evidence="6 7">
    <name type="scientific">Ornithinicoccus hortensis</name>
    <dbReference type="NCBI Taxonomy" id="82346"/>
    <lineage>
        <taxon>Bacteria</taxon>
        <taxon>Bacillati</taxon>
        <taxon>Actinomycetota</taxon>
        <taxon>Actinomycetes</taxon>
        <taxon>Micrococcales</taxon>
        <taxon>Intrasporangiaceae</taxon>
        <taxon>Ornithinicoccus</taxon>
    </lineage>
</organism>
<feature type="transmembrane region" description="Helical" evidence="5">
    <location>
        <begin position="260"/>
        <end position="281"/>
    </location>
</feature>
<protein>
    <submittedName>
        <fullName evidence="6">Amino acid/polyamine/organocation transporter (APC superfamily)</fullName>
    </submittedName>
</protein>
<evidence type="ECO:0000256" key="2">
    <source>
        <dbReference type="ARBA" id="ARBA00022692"/>
    </source>
</evidence>
<feature type="transmembrane region" description="Helical" evidence="5">
    <location>
        <begin position="327"/>
        <end position="354"/>
    </location>
</feature>
<feature type="transmembrane region" description="Helical" evidence="5">
    <location>
        <begin position="50"/>
        <end position="81"/>
    </location>
</feature>
<dbReference type="GO" id="GO:0016020">
    <property type="term" value="C:membrane"/>
    <property type="evidence" value="ECO:0007669"/>
    <property type="project" value="UniProtKB-SubCell"/>
</dbReference>
<feature type="transmembrane region" description="Helical" evidence="5">
    <location>
        <begin position="111"/>
        <end position="133"/>
    </location>
</feature>
<dbReference type="RefSeq" id="WP_141785456.1">
    <property type="nucleotide sequence ID" value="NZ_BAAAIK010000011.1"/>
</dbReference>
<feature type="transmembrane region" description="Helical" evidence="5">
    <location>
        <begin position="403"/>
        <end position="425"/>
    </location>
</feature>
<reference evidence="6 7" key="1">
    <citation type="submission" date="2019-06" db="EMBL/GenBank/DDBJ databases">
        <title>Sequencing the genomes of 1000 actinobacteria strains.</title>
        <authorList>
            <person name="Klenk H.-P."/>
        </authorList>
    </citation>
    <scope>NUCLEOTIDE SEQUENCE [LARGE SCALE GENOMIC DNA]</scope>
    <source>
        <strain evidence="6 7">DSM 12335</strain>
    </source>
</reference>
<dbReference type="Pfam" id="PF13520">
    <property type="entry name" value="AA_permease_2"/>
    <property type="match status" value="1"/>
</dbReference>
<dbReference type="PANTHER" id="PTHR47704:SF1">
    <property type="entry name" value="POTASSIUM TRANSPORTER KIMA"/>
    <property type="match status" value="1"/>
</dbReference>
<keyword evidence="3 5" id="KW-1133">Transmembrane helix</keyword>